<dbReference type="InParanoid" id="A0A0P0XRF9"/>
<reference evidence="1 2" key="3">
    <citation type="journal article" date="2013" name="Rice">
        <title>Improvement of the Oryza sativa Nipponbare reference genome using next generation sequence and optical map data.</title>
        <authorList>
            <person name="Kawahara Y."/>
            <person name="de la Bastide M."/>
            <person name="Hamilton J.P."/>
            <person name="Kanamori H."/>
            <person name="McCombie W.R."/>
            <person name="Ouyang S."/>
            <person name="Schwartz D.C."/>
            <person name="Tanaka T."/>
            <person name="Wu J."/>
            <person name="Zhou S."/>
            <person name="Childs K.L."/>
            <person name="Davidson R.M."/>
            <person name="Lin H."/>
            <person name="Quesada-Ocampo L."/>
            <person name="Vaillancourt B."/>
            <person name="Sakai H."/>
            <person name="Lee S.S."/>
            <person name="Kim J."/>
            <person name="Numa H."/>
            <person name="Itoh T."/>
            <person name="Buell C.R."/>
            <person name="Matsumoto T."/>
        </authorList>
    </citation>
    <scope>NUCLEOTIDE SEQUENCE [LARGE SCALE GENOMIC DNA]</scope>
    <source>
        <strain evidence="2">cv. Nipponbare</strain>
    </source>
</reference>
<dbReference type="Proteomes" id="UP000059680">
    <property type="component" value="Chromosome 10"/>
</dbReference>
<dbReference type="PaxDb" id="39947-A0A0P0XRF9"/>
<reference evidence="1 2" key="2">
    <citation type="journal article" date="2013" name="Plant Cell Physiol.">
        <title>Rice Annotation Project Database (RAP-DB): an integrative and interactive database for rice genomics.</title>
        <authorList>
            <person name="Sakai H."/>
            <person name="Lee S.S."/>
            <person name="Tanaka T."/>
            <person name="Numa H."/>
            <person name="Kim J."/>
            <person name="Kawahara Y."/>
            <person name="Wakimoto H."/>
            <person name="Yang C.C."/>
            <person name="Iwamoto M."/>
            <person name="Abe T."/>
            <person name="Yamada Y."/>
            <person name="Muto A."/>
            <person name="Inokuchi H."/>
            <person name="Ikemura T."/>
            <person name="Matsumoto T."/>
            <person name="Sasaki T."/>
            <person name="Itoh T."/>
        </authorList>
    </citation>
    <scope>NUCLEOTIDE SEQUENCE [LARGE SCALE GENOMIC DNA]</scope>
    <source>
        <strain evidence="2">cv. Nipponbare</strain>
    </source>
</reference>
<protein>
    <submittedName>
        <fullName evidence="1">Os10g0132901 protein</fullName>
    </submittedName>
</protein>
<dbReference type="AlphaFoldDB" id="A0A0P0XRF9"/>
<proteinExistence type="predicted"/>
<keyword evidence="2" id="KW-1185">Reference proteome</keyword>
<accession>A0A0P0XRF9</accession>
<dbReference type="Gramene" id="Os10t0132901-00">
    <property type="protein sequence ID" value="Os10t0132901-00"/>
    <property type="gene ID" value="Os10g0132901"/>
</dbReference>
<name>A0A0P0XRF9_ORYSJ</name>
<evidence type="ECO:0000313" key="1">
    <source>
        <dbReference type="EMBL" id="BAT09780.1"/>
    </source>
</evidence>
<evidence type="ECO:0000313" key="2">
    <source>
        <dbReference type="Proteomes" id="UP000059680"/>
    </source>
</evidence>
<gene>
    <name evidence="1" type="ordered locus">Os10g0132901</name>
    <name evidence="1" type="ORF">OSNPB_100132901</name>
</gene>
<organism evidence="1 2">
    <name type="scientific">Oryza sativa subsp. japonica</name>
    <name type="common">Rice</name>
    <dbReference type="NCBI Taxonomy" id="39947"/>
    <lineage>
        <taxon>Eukaryota</taxon>
        <taxon>Viridiplantae</taxon>
        <taxon>Streptophyta</taxon>
        <taxon>Embryophyta</taxon>
        <taxon>Tracheophyta</taxon>
        <taxon>Spermatophyta</taxon>
        <taxon>Magnoliopsida</taxon>
        <taxon>Liliopsida</taxon>
        <taxon>Poales</taxon>
        <taxon>Poaceae</taxon>
        <taxon>BOP clade</taxon>
        <taxon>Oryzoideae</taxon>
        <taxon>Oryzeae</taxon>
        <taxon>Oryzinae</taxon>
        <taxon>Oryza</taxon>
        <taxon>Oryza sativa</taxon>
    </lineage>
</organism>
<reference evidence="2" key="1">
    <citation type="journal article" date="2005" name="Nature">
        <title>The map-based sequence of the rice genome.</title>
        <authorList>
            <consortium name="International rice genome sequencing project (IRGSP)"/>
            <person name="Matsumoto T."/>
            <person name="Wu J."/>
            <person name="Kanamori H."/>
            <person name="Katayose Y."/>
            <person name="Fujisawa M."/>
            <person name="Namiki N."/>
            <person name="Mizuno H."/>
            <person name="Yamamoto K."/>
            <person name="Antonio B.A."/>
            <person name="Baba T."/>
            <person name="Sakata K."/>
            <person name="Nagamura Y."/>
            <person name="Aoki H."/>
            <person name="Arikawa K."/>
            <person name="Arita K."/>
            <person name="Bito T."/>
            <person name="Chiden Y."/>
            <person name="Fujitsuka N."/>
            <person name="Fukunaka R."/>
            <person name="Hamada M."/>
            <person name="Harada C."/>
            <person name="Hayashi A."/>
            <person name="Hijishita S."/>
            <person name="Honda M."/>
            <person name="Hosokawa S."/>
            <person name="Ichikawa Y."/>
            <person name="Idonuma A."/>
            <person name="Iijima M."/>
            <person name="Ikeda M."/>
            <person name="Ikeno M."/>
            <person name="Ito K."/>
            <person name="Ito S."/>
            <person name="Ito T."/>
            <person name="Ito Y."/>
            <person name="Ito Y."/>
            <person name="Iwabuchi A."/>
            <person name="Kamiya K."/>
            <person name="Karasawa W."/>
            <person name="Kurita K."/>
            <person name="Katagiri S."/>
            <person name="Kikuta A."/>
            <person name="Kobayashi H."/>
            <person name="Kobayashi N."/>
            <person name="Machita K."/>
            <person name="Maehara T."/>
            <person name="Masukawa M."/>
            <person name="Mizubayashi T."/>
            <person name="Mukai Y."/>
            <person name="Nagasaki H."/>
            <person name="Nagata Y."/>
            <person name="Naito S."/>
            <person name="Nakashima M."/>
            <person name="Nakama Y."/>
            <person name="Nakamichi Y."/>
            <person name="Nakamura M."/>
            <person name="Meguro A."/>
            <person name="Negishi M."/>
            <person name="Ohta I."/>
            <person name="Ohta T."/>
            <person name="Okamoto M."/>
            <person name="Ono N."/>
            <person name="Saji S."/>
            <person name="Sakaguchi M."/>
            <person name="Sakai K."/>
            <person name="Shibata M."/>
            <person name="Shimokawa T."/>
            <person name="Song J."/>
            <person name="Takazaki Y."/>
            <person name="Terasawa K."/>
            <person name="Tsugane M."/>
            <person name="Tsuji K."/>
            <person name="Ueda S."/>
            <person name="Waki K."/>
            <person name="Yamagata H."/>
            <person name="Yamamoto M."/>
            <person name="Yamamoto S."/>
            <person name="Yamane H."/>
            <person name="Yoshiki S."/>
            <person name="Yoshihara R."/>
            <person name="Yukawa K."/>
            <person name="Zhong H."/>
            <person name="Yano M."/>
            <person name="Yuan Q."/>
            <person name="Ouyang S."/>
            <person name="Liu J."/>
            <person name="Jones K.M."/>
            <person name="Gansberger K."/>
            <person name="Moffat K."/>
            <person name="Hill J."/>
            <person name="Bera J."/>
            <person name="Fadrosh D."/>
            <person name="Jin S."/>
            <person name="Johri S."/>
            <person name="Kim M."/>
            <person name="Overton L."/>
            <person name="Reardon M."/>
            <person name="Tsitrin T."/>
            <person name="Vuong H."/>
            <person name="Weaver B."/>
            <person name="Ciecko A."/>
            <person name="Tallon L."/>
            <person name="Jackson J."/>
            <person name="Pai G."/>
            <person name="Aken S.V."/>
            <person name="Utterback T."/>
            <person name="Reidmuller S."/>
            <person name="Feldblyum T."/>
            <person name="Hsiao J."/>
            <person name="Zismann V."/>
            <person name="Iobst S."/>
            <person name="de Vazeille A.R."/>
            <person name="Buell C.R."/>
            <person name="Ying K."/>
            <person name="Li Y."/>
            <person name="Lu T."/>
            <person name="Huang Y."/>
            <person name="Zhao Q."/>
            <person name="Feng Q."/>
            <person name="Zhang L."/>
            <person name="Zhu J."/>
            <person name="Weng Q."/>
            <person name="Mu J."/>
            <person name="Lu Y."/>
            <person name="Fan D."/>
            <person name="Liu Y."/>
            <person name="Guan J."/>
            <person name="Zhang Y."/>
            <person name="Yu S."/>
            <person name="Liu X."/>
            <person name="Zhang Y."/>
            <person name="Hong G."/>
            <person name="Han B."/>
            <person name="Choisne N."/>
            <person name="Demange N."/>
            <person name="Orjeda G."/>
            <person name="Samain S."/>
            <person name="Cattolico L."/>
            <person name="Pelletier E."/>
            <person name="Couloux A."/>
            <person name="Segurens B."/>
            <person name="Wincker P."/>
            <person name="D'Hont A."/>
            <person name="Scarpelli C."/>
            <person name="Weissenbach J."/>
            <person name="Salanoubat M."/>
            <person name="Quetier F."/>
            <person name="Yu Y."/>
            <person name="Kim H.R."/>
            <person name="Rambo T."/>
            <person name="Currie J."/>
            <person name="Collura K."/>
            <person name="Luo M."/>
            <person name="Yang T."/>
            <person name="Ammiraju J.S.S."/>
            <person name="Engler F."/>
            <person name="Soderlund C."/>
            <person name="Wing R.A."/>
            <person name="Palmer L.E."/>
            <person name="de la Bastide M."/>
            <person name="Spiegel L."/>
            <person name="Nascimento L."/>
            <person name="Zutavern T."/>
            <person name="O'Shaughnessy A."/>
            <person name="Dike S."/>
            <person name="Dedhia N."/>
            <person name="Preston R."/>
            <person name="Balija V."/>
            <person name="McCombie W.R."/>
            <person name="Chow T."/>
            <person name="Chen H."/>
            <person name="Chung M."/>
            <person name="Chen C."/>
            <person name="Shaw J."/>
            <person name="Wu H."/>
            <person name="Hsiao K."/>
            <person name="Chao Y."/>
            <person name="Chu M."/>
            <person name="Cheng C."/>
            <person name="Hour A."/>
            <person name="Lee P."/>
            <person name="Lin S."/>
            <person name="Lin Y."/>
            <person name="Liou J."/>
            <person name="Liu S."/>
            <person name="Hsing Y."/>
            <person name="Raghuvanshi S."/>
            <person name="Mohanty A."/>
            <person name="Bharti A.K."/>
            <person name="Gaur A."/>
            <person name="Gupta V."/>
            <person name="Kumar D."/>
            <person name="Ravi V."/>
            <person name="Vij S."/>
            <person name="Kapur A."/>
            <person name="Khurana P."/>
            <person name="Khurana P."/>
            <person name="Khurana J.P."/>
            <person name="Tyagi A.K."/>
            <person name="Gaikwad K."/>
            <person name="Singh A."/>
            <person name="Dalal V."/>
            <person name="Srivastava S."/>
            <person name="Dixit A."/>
            <person name="Pal A.K."/>
            <person name="Ghazi I.A."/>
            <person name="Yadav M."/>
            <person name="Pandit A."/>
            <person name="Bhargava A."/>
            <person name="Sureshbabu K."/>
            <person name="Batra K."/>
            <person name="Sharma T.R."/>
            <person name="Mohapatra T."/>
            <person name="Singh N.K."/>
            <person name="Messing J."/>
            <person name="Nelson A.B."/>
            <person name="Fuks G."/>
            <person name="Kavchok S."/>
            <person name="Keizer G."/>
            <person name="Linton E."/>
            <person name="Llaca V."/>
            <person name="Song R."/>
            <person name="Tanyolac B."/>
            <person name="Young S."/>
            <person name="Ho-Il K."/>
            <person name="Hahn J.H."/>
            <person name="Sangsakoo G."/>
            <person name="Vanavichit A."/>
            <person name="de Mattos Luiz.A.T."/>
            <person name="Zimmer P.D."/>
            <person name="Malone G."/>
            <person name="Dellagostin O."/>
            <person name="de Oliveira A.C."/>
            <person name="Bevan M."/>
            <person name="Bancroft I."/>
            <person name="Minx P."/>
            <person name="Cordum H."/>
            <person name="Wilson R."/>
            <person name="Cheng Z."/>
            <person name="Jin W."/>
            <person name="Jiang J."/>
            <person name="Leong S.A."/>
            <person name="Iwama H."/>
            <person name="Gojobori T."/>
            <person name="Itoh T."/>
            <person name="Niimura Y."/>
            <person name="Fujii Y."/>
            <person name="Habara T."/>
            <person name="Sakai H."/>
            <person name="Sato Y."/>
            <person name="Wilson G."/>
            <person name="Kumar K."/>
            <person name="McCouch S."/>
            <person name="Juretic N."/>
            <person name="Hoen D."/>
            <person name="Wright S."/>
            <person name="Bruskiewich R."/>
            <person name="Bureau T."/>
            <person name="Miyao A."/>
            <person name="Hirochika H."/>
            <person name="Nishikawa T."/>
            <person name="Kadowaki K."/>
            <person name="Sugiura M."/>
            <person name="Burr B."/>
            <person name="Sasaki T."/>
        </authorList>
    </citation>
    <scope>NUCLEOTIDE SEQUENCE [LARGE SCALE GENOMIC DNA]</scope>
    <source>
        <strain evidence="2">cv. Nipponbare</strain>
    </source>
</reference>
<dbReference type="EMBL" id="AP014966">
    <property type="protein sequence ID" value="BAT09780.1"/>
    <property type="molecule type" value="Genomic_DNA"/>
</dbReference>
<sequence length="117" mass="12900">MVLFREESSQPWINRSIGIARATAKNIVKLVAVLLISHRDNSCLQFLNLASNIMPRAKSFETLYTLPKEVLDAITGAVLLTVGTKLVHKLVYAVLDVIGKLPQLGDPGLHLDVRVLE</sequence>